<dbReference type="Pfam" id="PF00211">
    <property type="entry name" value="Guanylate_cyc"/>
    <property type="match status" value="1"/>
</dbReference>
<dbReference type="CDD" id="cd07302">
    <property type="entry name" value="CHD"/>
    <property type="match status" value="1"/>
</dbReference>
<dbReference type="InterPro" id="IPR000253">
    <property type="entry name" value="FHA_dom"/>
</dbReference>
<dbReference type="Gene3D" id="3.30.70.1230">
    <property type="entry name" value="Nucleotide cyclase"/>
    <property type="match status" value="1"/>
</dbReference>
<reference evidence="4" key="1">
    <citation type="submission" date="2016-10" db="EMBL/GenBank/DDBJ databases">
        <title>CRISPR-Cas defence system in Roseofilum reptotaenium: evidence of a bacteriophage-cyanobacterium arms race in the coral black band disease.</title>
        <authorList>
            <person name="Buerger P."/>
            <person name="Wood-Charlson E.M."/>
            <person name="Weynberg K.D."/>
            <person name="Willis B."/>
            <person name="Van Oppen M.J."/>
        </authorList>
    </citation>
    <scope>NUCLEOTIDE SEQUENCE [LARGE SCALE GENOMIC DNA]</scope>
    <source>
        <strain evidence="4">AO1-A</strain>
    </source>
</reference>
<comment type="similarity">
    <text evidence="1">Belongs to the adenylyl cyclase class-3 family.</text>
</comment>
<dbReference type="CDD" id="cd00060">
    <property type="entry name" value="FHA"/>
    <property type="match status" value="1"/>
</dbReference>
<dbReference type="Gene3D" id="2.60.200.20">
    <property type="match status" value="1"/>
</dbReference>
<keyword evidence="5" id="KW-1185">Reference proteome</keyword>
<dbReference type="InterPro" id="IPR003018">
    <property type="entry name" value="GAF"/>
</dbReference>
<dbReference type="SUPFAM" id="SSF49879">
    <property type="entry name" value="SMAD/FHA domain"/>
    <property type="match status" value="1"/>
</dbReference>
<dbReference type="InterPro" id="IPR050697">
    <property type="entry name" value="Adenylyl/Guanylyl_Cyclase_3/4"/>
</dbReference>
<evidence type="ECO:0000313" key="5">
    <source>
        <dbReference type="Proteomes" id="UP000183940"/>
    </source>
</evidence>
<evidence type="ECO:0000256" key="1">
    <source>
        <dbReference type="ARBA" id="ARBA00005381"/>
    </source>
</evidence>
<dbReference type="Pfam" id="PF01590">
    <property type="entry name" value="GAF"/>
    <property type="match status" value="1"/>
</dbReference>
<dbReference type="AlphaFoldDB" id="A0A1L9QX13"/>
<dbReference type="STRING" id="1925591.BI308_01715"/>
<dbReference type="GO" id="GO:0035556">
    <property type="term" value="P:intracellular signal transduction"/>
    <property type="evidence" value="ECO:0007669"/>
    <property type="project" value="InterPro"/>
</dbReference>
<name>A0A1L9QX13_9CYAN</name>
<dbReference type="InterPro" id="IPR001054">
    <property type="entry name" value="A/G_cyclase"/>
</dbReference>
<dbReference type="InterPro" id="IPR008984">
    <property type="entry name" value="SMAD_FHA_dom_sf"/>
</dbReference>
<evidence type="ECO:0000259" key="3">
    <source>
        <dbReference type="PROSITE" id="PS50125"/>
    </source>
</evidence>
<proteinExistence type="inferred from homology"/>
<dbReference type="Gene3D" id="3.30.450.40">
    <property type="match status" value="1"/>
</dbReference>
<evidence type="ECO:0000259" key="2">
    <source>
        <dbReference type="PROSITE" id="PS50006"/>
    </source>
</evidence>
<protein>
    <submittedName>
        <fullName evidence="4">Adenylate cyclase</fullName>
    </submittedName>
</protein>
<dbReference type="SMART" id="SM00044">
    <property type="entry name" value="CYCc"/>
    <property type="match status" value="1"/>
</dbReference>
<dbReference type="SMART" id="SM00065">
    <property type="entry name" value="GAF"/>
    <property type="match status" value="1"/>
</dbReference>
<dbReference type="PROSITE" id="PS50006">
    <property type="entry name" value="FHA_DOMAIN"/>
    <property type="match status" value="1"/>
</dbReference>
<dbReference type="PROSITE" id="PS50125">
    <property type="entry name" value="GUANYLATE_CYCLASE_2"/>
    <property type="match status" value="1"/>
</dbReference>
<feature type="domain" description="Guanylate cyclase" evidence="3">
    <location>
        <begin position="352"/>
        <end position="485"/>
    </location>
</feature>
<dbReference type="Proteomes" id="UP000183940">
    <property type="component" value="Unassembled WGS sequence"/>
</dbReference>
<dbReference type="Pfam" id="PF00498">
    <property type="entry name" value="FHA"/>
    <property type="match status" value="1"/>
</dbReference>
<comment type="caution">
    <text evidence="4">The sequence shown here is derived from an EMBL/GenBank/DDBJ whole genome shotgun (WGS) entry which is preliminary data.</text>
</comment>
<evidence type="ECO:0000313" key="4">
    <source>
        <dbReference type="EMBL" id="OJJ27230.1"/>
    </source>
</evidence>
<dbReference type="PANTHER" id="PTHR43081:SF1">
    <property type="entry name" value="ADENYLATE CYCLASE, TERMINAL-DIFFERENTIATION SPECIFIC"/>
    <property type="match status" value="1"/>
</dbReference>
<organism evidence="4 5">
    <name type="scientific">Roseofilum reptotaenium AO1-A</name>
    <dbReference type="NCBI Taxonomy" id="1925591"/>
    <lineage>
        <taxon>Bacteria</taxon>
        <taxon>Bacillati</taxon>
        <taxon>Cyanobacteriota</taxon>
        <taxon>Cyanophyceae</taxon>
        <taxon>Desertifilales</taxon>
        <taxon>Desertifilaceae</taxon>
        <taxon>Roseofilum</taxon>
    </lineage>
</organism>
<accession>A0A1L9QX13</accession>
<dbReference type="GO" id="GO:0004016">
    <property type="term" value="F:adenylate cyclase activity"/>
    <property type="evidence" value="ECO:0007669"/>
    <property type="project" value="UniProtKB-ARBA"/>
</dbReference>
<gene>
    <name evidence="4" type="ORF">BI308_01715</name>
</gene>
<feature type="domain" description="FHA" evidence="2">
    <location>
        <begin position="23"/>
        <end position="72"/>
    </location>
</feature>
<sequence>MPYLIYAPHSQDEKLYELRWGINSLGRSLDNMIVISHASISRHHAEIHWTPSGVEMSDLNSSNHTFINESRIDSKLLKDKDIIRCGKISFQYRDQLEVVEENMGLDPEEHRTIIKEFSLDRGNVGIPELLSDQEQCLTVLKLREQDEQKRKEDKLKLLLEVSKQLSYPKRLDKLLKKILEILLDLMQIDRAAILLIDPQTEKLQVKAVHSQVGIHADYQFYSKKITNYVCEKQQTIMTADAQMDRRFSDSDSVISQCIHASICAPLKPRDTVIGVLYVDNLSLANVYSDEDVEFLTALANQAAIAIDHSQLYQKMESEAVLRDKLERFFPKAVSRKLREEGNLNKIVDTEVTALFSDISQFTQMSSLMSPRAVIEMLNEYFSMMVEEIVFPYEGTLEKYIGDALVAVWGSPYQREDDAERAVKAAISMQWAVRRLNIQRQRRNHHPIHIHIGLNTGRVASGNIGTERLIQYAHIGDTMNVASRICSEAKANEILISASTFAQLNPHQIPVERLPLVQVKGKKDPLQVYRVLWEELPYQDTLNVEEESEE</sequence>
<dbReference type="InterPro" id="IPR029787">
    <property type="entry name" value="Nucleotide_cyclase"/>
</dbReference>
<dbReference type="GO" id="GO:0006171">
    <property type="term" value="P:cAMP biosynthetic process"/>
    <property type="evidence" value="ECO:0007669"/>
    <property type="project" value="TreeGrafter"/>
</dbReference>
<dbReference type="SMART" id="SM00240">
    <property type="entry name" value="FHA"/>
    <property type="match status" value="1"/>
</dbReference>
<dbReference type="EMBL" id="MLAW01000002">
    <property type="protein sequence ID" value="OJJ27230.1"/>
    <property type="molecule type" value="Genomic_DNA"/>
</dbReference>
<dbReference type="SUPFAM" id="SSF55073">
    <property type="entry name" value="Nucleotide cyclase"/>
    <property type="match status" value="1"/>
</dbReference>
<dbReference type="SUPFAM" id="SSF55781">
    <property type="entry name" value="GAF domain-like"/>
    <property type="match status" value="1"/>
</dbReference>
<dbReference type="PANTHER" id="PTHR43081">
    <property type="entry name" value="ADENYLATE CYCLASE, TERMINAL-DIFFERENTIATION SPECIFIC-RELATED"/>
    <property type="match status" value="1"/>
</dbReference>
<dbReference type="InterPro" id="IPR029016">
    <property type="entry name" value="GAF-like_dom_sf"/>
</dbReference>